<dbReference type="HOGENOM" id="CLU_2399662_0_0_1"/>
<sequence length="93" mass="10097">MQFTLAVILLASALGAQAAPHPQITPAPELGNLDKDYYHYLAMLRDNVYPCHGHNVHGLPPSYSDFHTVDYTGGYTGITPLGKSSLALRQTSE</sequence>
<dbReference type="EMBL" id="KI966415">
    <property type="protein sequence ID" value="EWC46800.1"/>
    <property type="molecule type" value="Genomic_DNA"/>
</dbReference>
<reference evidence="2 3" key="1">
    <citation type="submission" date="2013-05" db="EMBL/GenBank/DDBJ databases">
        <title>Drechslerella stenobrocha genome reveals carnivorous origination and mechanical trapping mechanism of predatory fungi.</title>
        <authorList>
            <person name="Liu X."/>
            <person name="Zhang W."/>
            <person name="Liu K."/>
        </authorList>
    </citation>
    <scope>NUCLEOTIDE SEQUENCE [LARGE SCALE GENOMIC DNA]</scope>
    <source>
        <strain evidence="2 3">248</strain>
    </source>
</reference>
<keyword evidence="1" id="KW-0732">Signal</keyword>
<protein>
    <submittedName>
        <fullName evidence="2">Uncharacterized protein</fullName>
    </submittedName>
</protein>
<dbReference type="OrthoDB" id="5410528at2759"/>
<evidence type="ECO:0000313" key="3">
    <source>
        <dbReference type="Proteomes" id="UP000024837"/>
    </source>
</evidence>
<organism evidence="2 3">
    <name type="scientific">Drechslerella stenobrocha 248</name>
    <dbReference type="NCBI Taxonomy" id="1043628"/>
    <lineage>
        <taxon>Eukaryota</taxon>
        <taxon>Fungi</taxon>
        <taxon>Dikarya</taxon>
        <taxon>Ascomycota</taxon>
        <taxon>Pezizomycotina</taxon>
        <taxon>Orbiliomycetes</taxon>
        <taxon>Orbiliales</taxon>
        <taxon>Orbiliaceae</taxon>
        <taxon>Drechslerella</taxon>
    </lineage>
</organism>
<proteinExistence type="predicted"/>
<evidence type="ECO:0000313" key="2">
    <source>
        <dbReference type="EMBL" id="EWC46800.1"/>
    </source>
</evidence>
<feature type="chain" id="PRO_5004893799" evidence="1">
    <location>
        <begin position="19"/>
        <end position="93"/>
    </location>
</feature>
<keyword evidence="3" id="KW-1185">Reference proteome</keyword>
<evidence type="ECO:0000256" key="1">
    <source>
        <dbReference type="SAM" id="SignalP"/>
    </source>
</evidence>
<dbReference type="Proteomes" id="UP000024837">
    <property type="component" value="Unassembled WGS sequence"/>
</dbReference>
<name>W7ICG8_9PEZI</name>
<gene>
    <name evidence="2" type="ORF">DRE_04045</name>
</gene>
<accession>W7ICG8</accession>
<dbReference type="AlphaFoldDB" id="W7ICG8"/>
<feature type="signal peptide" evidence="1">
    <location>
        <begin position="1"/>
        <end position="18"/>
    </location>
</feature>